<evidence type="ECO:0000256" key="5">
    <source>
        <dbReference type="ARBA" id="ARBA00022842"/>
    </source>
</evidence>
<dbReference type="InterPro" id="IPR042206">
    <property type="entry name" value="CRISPR-assoc_Cas1_C"/>
</dbReference>
<dbReference type="GO" id="GO:0003677">
    <property type="term" value="F:DNA binding"/>
    <property type="evidence" value="ECO:0007669"/>
    <property type="project" value="UniProtKB-KW"/>
</dbReference>
<keyword evidence="1" id="KW-0540">Nuclease</keyword>
<evidence type="ECO:0000313" key="11">
    <source>
        <dbReference type="Proteomes" id="UP000470082"/>
    </source>
</evidence>
<keyword evidence="4" id="KW-0378">Hydrolase</keyword>
<proteinExistence type="predicted"/>
<evidence type="ECO:0000256" key="4">
    <source>
        <dbReference type="ARBA" id="ARBA00022801"/>
    </source>
</evidence>
<keyword evidence="11" id="KW-1185">Reference proteome</keyword>
<organism evidence="10 11">
    <name type="scientific">Floccifex porci</name>
    <dbReference type="NCBI Taxonomy" id="2606629"/>
    <lineage>
        <taxon>Bacteria</taxon>
        <taxon>Bacillati</taxon>
        <taxon>Bacillota</taxon>
        <taxon>Erysipelotrichia</taxon>
        <taxon>Erysipelotrichales</taxon>
        <taxon>Erysipelotrichaceae</taxon>
        <taxon>Floccifex</taxon>
    </lineage>
</organism>
<gene>
    <name evidence="10" type="primary">cas1</name>
    <name evidence="10" type="ORF">FYJ50_05865</name>
</gene>
<dbReference type="GO" id="GO:0051607">
    <property type="term" value="P:defense response to virus"/>
    <property type="evidence" value="ECO:0007669"/>
    <property type="project" value="UniProtKB-KW"/>
</dbReference>
<dbReference type="InterPro" id="IPR042211">
    <property type="entry name" value="CRISPR-assoc_Cas1_N"/>
</dbReference>
<dbReference type="PANTHER" id="PTHR34353:SF2">
    <property type="entry name" value="CRISPR-ASSOCIATED ENDONUCLEASE CAS1 1"/>
    <property type="match status" value="1"/>
</dbReference>
<dbReference type="GO" id="GO:0016787">
    <property type="term" value="F:hydrolase activity"/>
    <property type="evidence" value="ECO:0007669"/>
    <property type="project" value="UniProtKB-KW"/>
</dbReference>
<dbReference type="EMBL" id="VUMM01000009">
    <property type="protein sequence ID" value="MSS01623.1"/>
    <property type="molecule type" value="Genomic_DNA"/>
</dbReference>
<evidence type="ECO:0000256" key="3">
    <source>
        <dbReference type="ARBA" id="ARBA00022759"/>
    </source>
</evidence>
<keyword evidence="6" id="KW-0051">Antiviral defense</keyword>
<dbReference type="InterPro" id="IPR050646">
    <property type="entry name" value="Cas1"/>
</dbReference>
<dbReference type="GO" id="GO:0046872">
    <property type="term" value="F:metal ion binding"/>
    <property type="evidence" value="ECO:0007669"/>
    <property type="project" value="UniProtKB-KW"/>
</dbReference>
<evidence type="ECO:0000256" key="1">
    <source>
        <dbReference type="ARBA" id="ARBA00022722"/>
    </source>
</evidence>
<dbReference type="Pfam" id="PF01867">
    <property type="entry name" value="Cas_Cas1"/>
    <property type="match status" value="1"/>
</dbReference>
<keyword evidence="5" id="KW-0460">Magnesium</keyword>
<dbReference type="InterPro" id="IPR002729">
    <property type="entry name" value="CRISPR-assoc_Cas1"/>
</dbReference>
<dbReference type="GO" id="GO:0043571">
    <property type="term" value="P:maintenance of CRISPR repeat elements"/>
    <property type="evidence" value="ECO:0007669"/>
    <property type="project" value="InterPro"/>
</dbReference>
<dbReference type="Proteomes" id="UP000470082">
    <property type="component" value="Unassembled WGS sequence"/>
</dbReference>
<dbReference type="Gene3D" id="3.100.10.20">
    <property type="entry name" value="CRISPR-associated endonuclease Cas1, N-terminal domain"/>
    <property type="match status" value="1"/>
</dbReference>
<name>A0A7X2T427_9FIRM</name>
<dbReference type="AlphaFoldDB" id="A0A7X2T427"/>
<reference evidence="10 11" key="1">
    <citation type="submission" date="2019-08" db="EMBL/GenBank/DDBJ databases">
        <title>In-depth cultivation of the pig gut microbiome towards novel bacterial diversity and tailored functional studies.</title>
        <authorList>
            <person name="Wylensek D."/>
            <person name="Hitch T.C.A."/>
            <person name="Clavel T."/>
        </authorList>
    </citation>
    <scope>NUCLEOTIDE SEQUENCE [LARGE SCALE GENOMIC DNA]</scope>
    <source>
        <strain evidence="10 11">LKV-178-WT-2G</strain>
    </source>
</reference>
<evidence type="ECO:0000256" key="7">
    <source>
        <dbReference type="ARBA" id="ARBA00023125"/>
    </source>
</evidence>
<dbReference type="NCBIfam" id="TIGR03639">
    <property type="entry name" value="cas1_NMENI"/>
    <property type="match status" value="1"/>
</dbReference>
<sequence>MGWKTIIISSDCKVSLSENRMKLTTGNEYQTFALCDIDTIIFSHDKLVITIPLLTKLVEKNINVVICDSKNDPIGVFQAFNNHSLVFKQLNNQINWKITRKKRLWKLIIEQKINTEIDVLNLLEKNKESQEILKDYKNSVYNNDQTNRESASARVYFRTLFGLDFRREDTNVTNIALNYGYKILSSYISKCIVARGFVTQLGIHHIGESNAFNLTYDFIEPFRAIVDIWVYLNIKDKFKAAHKMELVNLLQCKIKVNDKWFRLCDAIEDIIDSYISFLNEKTSDVLKISLSEGIIFNGDD</sequence>
<keyword evidence="8" id="KW-0464">Manganese</keyword>
<keyword evidence="3 10" id="KW-0255">Endonuclease</keyword>
<dbReference type="GO" id="GO:0004520">
    <property type="term" value="F:DNA endonuclease activity"/>
    <property type="evidence" value="ECO:0007669"/>
    <property type="project" value="InterPro"/>
</dbReference>
<dbReference type="Gene3D" id="1.20.120.920">
    <property type="entry name" value="CRISPR-associated endonuclease Cas1, C-terminal domain"/>
    <property type="match status" value="1"/>
</dbReference>
<dbReference type="InterPro" id="IPR019855">
    <property type="entry name" value="CRISPR-assoc_Cas1_NMENI"/>
</dbReference>
<protein>
    <submittedName>
        <fullName evidence="10">Type II CRISPR-associated endonuclease Cas1</fullName>
    </submittedName>
</protein>
<evidence type="ECO:0000313" key="10">
    <source>
        <dbReference type="EMBL" id="MSS01623.1"/>
    </source>
</evidence>
<keyword evidence="7" id="KW-0238">DNA-binding</keyword>
<evidence type="ECO:0000256" key="2">
    <source>
        <dbReference type="ARBA" id="ARBA00022723"/>
    </source>
</evidence>
<evidence type="ECO:0000256" key="8">
    <source>
        <dbReference type="ARBA" id="ARBA00023211"/>
    </source>
</evidence>
<comment type="subunit">
    <text evidence="9">Homodimer, forms a heterotetramer with a Cas2 homodimer.</text>
</comment>
<evidence type="ECO:0000256" key="6">
    <source>
        <dbReference type="ARBA" id="ARBA00023118"/>
    </source>
</evidence>
<keyword evidence="2" id="KW-0479">Metal-binding</keyword>
<evidence type="ECO:0000256" key="9">
    <source>
        <dbReference type="ARBA" id="ARBA00038592"/>
    </source>
</evidence>
<dbReference type="PANTHER" id="PTHR34353">
    <property type="entry name" value="CRISPR-ASSOCIATED ENDONUCLEASE CAS1 1"/>
    <property type="match status" value="1"/>
</dbReference>
<comment type="caution">
    <text evidence="10">The sequence shown here is derived from an EMBL/GenBank/DDBJ whole genome shotgun (WGS) entry which is preliminary data.</text>
</comment>
<accession>A0A7X2T427</accession>
<dbReference type="RefSeq" id="WP_154460161.1">
    <property type="nucleotide sequence ID" value="NZ_VUMM01000009.1"/>
</dbReference>